<feature type="compositionally biased region" description="Basic and acidic residues" evidence="1">
    <location>
        <begin position="565"/>
        <end position="575"/>
    </location>
</feature>
<feature type="region of interest" description="Disordered" evidence="1">
    <location>
        <begin position="307"/>
        <end position="363"/>
    </location>
</feature>
<comment type="caution">
    <text evidence="3">The sequence shown here is derived from an EMBL/GenBank/DDBJ whole genome shotgun (WGS) entry which is preliminary data.</text>
</comment>
<name>A0A2U3EGR6_PURLI</name>
<evidence type="ECO:0000313" key="3">
    <source>
        <dbReference type="EMBL" id="PWI73662.1"/>
    </source>
</evidence>
<dbReference type="Proteomes" id="UP000245956">
    <property type="component" value="Unassembled WGS sequence"/>
</dbReference>
<dbReference type="PANTHER" id="PTHR38113:SF1">
    <property type="entry name" value="DUF2293 DOMAIN-CONTAINING PROTEIN"/>
    <property type="match status" value="1"/>
</dbReference>
<organism evidence="3 4">
    <name type="scientific">Purpureocillium lilacinum</name>
    <name type="common">Paecilomyces lilacinus</name>
    <dbReference type="NCBI Taxonomy" id="33203"/>
    <lineage>
        <taxon>Eukaryota</taxon>
        <taxon>Fungi</taxon>
        <taxon>Dikarya</taxon>
        <taxon>Ascomycota</taxon>
        <taxon>Pezizomycotina</taxon>
        <taxon>Sordariomycetes</taxon>
        <taxon>Hypocreomycetidae</taxon>
        <taxon>Hypocreales</taxon>
        <taxon>Ophiocordycipitaceae</taxon>
        <taxon>Purpureocillium</taxon>
    </lineage>
</organism>
<feature type="compositionally biased region" description="Acidic residues" evidence="1">
    <location>
        <begin position="308"/>
        <end position="319"/>
    </location>
</feature>
<gene>
    <name evidence="3" type="ORF">PCL_08938</name>
</gene>
<reference evidence="3 4" key="1">
    <citation type="journal article" date="2016" name="Front. Microbiol.">
        <title>Genome and transcriptome sequences reveal the specific parasitism of the nematophagous Purpureocillium lilacinum 36-1.</title>
        <authorList>
            <person name="Xie J."/>
            <person name="Li S."/>
            <person name="Mo C."/>
            <person name="Xiao X."/>
            <person name="Peng D."/>
            <person name="Wang G."/>
            <person name="Xiao Y."/>
        </authorList>
    </citation>
    <scope>NUCLEOTIDE SEQUENCE [LARGE SCALE GENOMIC DNA]</scope>
    <source>
        <strain evidence="3 4">36-1</strain>
    </source>
</reference>
<sequence length="783" mass="86099">MGNNKRKPPAAVAGGPKERHKRAQRHGNGSLSPQPPPGLDAKRPLPKPRDKHYSYFEFVENKDKKKKLECANIATSIPPQGYSFVPLGHPELTKLCKELSREQGVKIYIVSVGDLDDRKDRVHVKAKKKKQNCNPTGAQSFANQMSRMGFHFSSSIVDKARETLSLDTRSYPISGPSRRPEPIPASQEEYHAQVDAVLRDLFPRIPHTDRQIIIDHAFTRRVRYKGGEPPVGLSRDMTLARRVQLAVLAHIRHSHTRYDELLRTGAWHDARKQVQSTCLDVLVKWRGDEETGRDQLEEILREVVVISDSEDEESADEEPPEFKPAMSAEPQQLESITLPTPEVPAPNASLPTAQPSDGVRATERVQRRGFKRYAAVQQAWDAARLRHQRDQKPPQGAPASEDMPNVTTSVNSHEHRAPMSFSLPGRAPSSNGYVPHIVSQDIPANREQAPYPEVHFAARQPTLGSSAPHAPRGDSLRDLVVPSIESSGYPAPGASSRGEDRFVFPSIQRGMGPFNGPVSTPVIHDGQYGFIPGTRSVVDRLGYQRTSPLGYHSDGVVHQMPGHDQGVHGNERRAEQSMPYPRPYDTPRIDGDMQSPGRLAPDRIVVNAAAPGNRSNPIVMEDRGGFYERVPVPEPAGMPSRQVTGVPARHRVVSGEEGSRILQETQGTPGVEIIPLSRPGNAAQPMYPSNGSVMDRASGNPWESAPQSAHGGPGYVEGNHGYALQPGTPSFPPPPPHYYQGEKVGHLEAATVTLDRDIKLAQPILTKSILSDKQAVQPSSGFR</sequence>
<feature type="compositionally biased region" description="Polar residues" evidence="1">
    <location>
        <begin position="329"/>
        <end position="338"/>
    </location>
</feature>
<feature type="region of interest" description="Disordered" evidence="1">
    <location>
        <begin position="384"/>
        <end position="428"/>
    </location>
</feature>
<dbReference type="PANTHER" id="PTHR38113">
    <property type="match status" value="1"/>
</dbReference>
<proteinExistence type="predicted"/>
<dbReference type="InterPro" id="IPR018744">
    <property type="entry name" value="DUF2293"/>
</dbReference>
<feature type="region of interest" description="Disordered" evidence="1">
    <location>
        <begin position="1"/>
        <end position="48"/>
    </location>
</feature>
<evidence type="ECO:0000259" key="2">
    <source>
        <dbReference type="Pfam" id="PF10056"/>
    </source>
</evidence>
<feature type="domain" description="DUF2293" evidence="2">
    <location>
        <begin position="198"/>
        <end position="286"/>
    </location>
</feature>
<accession>A0A2U3EGR6</accession>
<evidence type="ECO:0000313" key="4">
    <source>
        <dbReference type="Proteomes" id="UP000245956"/>
    </source>
</evidence>
<evidence type="ECO:0000256" key="1">
    <source>
        <dbReference type="SAM" id="MobiDB-lite"/>
    </source>
</evidence>
<dbReference type="AlphaFoldDB" id="A0A2U3EGR6"/>
<dbReference type="EMBL" id="LCWV01000004">
    <property type="protein sequence ID" value="PWI73662.1"/>
    <property type="molecule type" value="Genomic_DNA"/>
</dbReference>
<protein>
    <recommendedName>
        <fullName evidence="2">DUF2293 domain-containing protein</fullName>
    </recommendedName>
</protein>
<dbReference type="Pfam" id="PF10056">
    <property type="entry name" value="DUF2293"/>
    <property type="match status" value="1"/>
</dbReference>
<feature type="region of interest" description="Disordered" evidence="1">
    <location>
        <begin position="564"/>
        <end position="589"/>
    </location>
</feature>